<sequence>MRKVMTALALLGLAACTEPTGGSSYSVSSQYARERELILQGGGSAPGGTSGGVPAAPSVSSQPLSAMSAGTAAAASATAYSSGSSIAADTEAALNSGQTPLQASPSNPPPEAINALGISQENNFDAVGEQRSAQQDAAFIAENRARYEQVQPTALPERAEVGPNLAAYALQTSTPVGQPVYSRSTIFAESRHNRNCAQYPSPDLAQSDFLKRGGPNKDPRMLDPDGDGYACSWDPAPFRRAAAAANG</sequence>
<feature type="region of interest" description="Disordered" evidence="1">
    <location>
        <begin position="198"/>
        <end position="228"/>
    </location>
</feature>
<proteinExistence type="predicted"/>
<organism evidence="2 3">
    <name type="scientific">Pseudooceanicola algae</name>
    <dbReference type="NCBI Taxonomy" id="1537215"/>
    <lineage>
        <taxon>Bacteria</taxon>
        <taxon>Pseudomonadati</taxon>
        <taxon>Pseudomonadota</taxon>
        <taxon>Alphaproteobacteria</taxon>
        <taxon>Rhodobacterales</taxon>
        <taxon>Paracoccaceae</taxon>
        <taxon>Pseudooceanicola</taxon>
    </lineage>
</organism>
<evidence type="ECO:0008006" key="4">
    <source>
        <dbReference type="Google" id="ProtNLM"/>
    </source>
</evidence>
<keyword evidence="3" id="KW-1185">Reference proteome</keyword>
<gene>
    <name evidence="2" type="ORF">PSAL_033470</name>
</gene>
<accession>A0A418SI60</accession>
<evidence type="ECO:0000313" key="2">
    <source>
        <dbReference type="EMBL" id="QPM92084.1"/>
    </source>
</evidence>
<dbReference type="PROSITE" id="PS51257">
    <property type="entry name" value="PROKAR_LIPOPROTEIN"/>
    <property type="match status" value="1"/>
</dbReference>
<reference evidence="2 3" key="1">
    <citation type="submission" date="2020-08" db="EMBL/GenBank/DDBJ databases">
        <title>Genome sequence of Rhodobacteraceae bacterium Lw-13e.</title>
        <authorList>
            <person name="Poehlein A."/>
            <person name="Wolter L."/>
            <person name="Daniel R."/>
            <person name="Brinkhoff T."/>
        </authorList>
    </citation>
    <scope>NUCLEOTIDE SEQUENCE [LARGE SCALE GENOMIC DNA]</scope>
    <source>
        <strain evidence="2 3">Lw-13e</strain>
    </source>
</reference>
<dbReference type="OrthoDB" id="7951357at2"/>
<feature type="compositionally biased region" description="Basic and acidic residues" evidence="1">
    <location>
        <begin position="209"/>
        <end position="223"/>
    </location>
</feature>
<evidence type="ECO:0000313" key="3">
    <source>
        <dbReference type="Proteomes" id="UP000283786"/>
    </source>
</evidence>
<dbReference type="Proteomes" id="UP000283786">
    <property type="component" value="Chromosome"/>
</dbReference>
<protein>
    <recommendedName>
        <fullName evidence="4">Excalibur calcium-binding domain-containing protein</fullName>
    </recommendedName>
</protein>
<dbReference type="EMBL" id="CP060436">
    <property type="protein sequence ID" value="QPM92084.1"/>
    <property type="molecule type" value="Genomic_DNA"/>
</dbReference>
<feature type="region of interest" description="Disordered" evidence="1">
    <location>
        <begin position="38"/>
        <end position="68"/>
    </location>
</feature>
<dbReference type="AlphaFoldDB" id="A0A418SI60"/>
<dbReference type="KEGG" id="palw:PSAL_033470"/>
<feature type="compositionally biased region" description="Gly residues" evidence="1">
    <location>
        <begin position="40"/>
        <end position="51"/>
    </location>
</feature>
<name>A0A418SI60_9RHOB</name>
<evidence type="ECO:0000256" key="1">
    <source>
        <dbReference type="SAM" id="MobiDB-lite"/>
    </source>
</evidence>
<dbReference type="RefSeq" id="WP_119838699.1">
    <property type="nucleotide sequence ID" value="NZ_CP060436.1"/>
</dbReference>